<dbReference type="AlphaFoldDB" id="A0A0D8FWV8"/>
<dbReference type="STRING" id="1121877.FEAC_15190"/>
<gene>
    <name evidence="2" type="ORF">FEAC_15190</name>
</gene>
<reference evidence="2 3" key="1">
    <citation type="submission" date="2015-01" db="EMBL/GenBank/DDBJ databases">
        <title>Draft genome of the acidophilic iron oxidizer Ferrimicrobium acidiphilum strain T23.</title>
        <authorList>
            <person name="Poehlein A."/>
            <person name="Eisen S."/>
            <person name="Schloemann M."/>
            <person name="Johnson B.D."/>
            <person name="Daniel R."/>
            <person name="Muehling M."/>
        </authorList>
    </citation>
    <scope>NUCLEOTIDE SEQUENCE [LARGE SCALE GENOMIC DNA]</scope>
    <source>
        <strain evidence="2 3">T23</strain>
    </source>
</reference>
<keyword evidence="3" id="KW-1185">Reference proteome</keyword>
<sequence>MDVVRTKATVDWDRKEQARASVRRHIRRILAKYRHSPDRQETVVHLVMLQSELMAAGVAP</sequence>
<proteinExistence type="predicted"/>
<dbReference type="Proteomes" id="UP000032336">
    <property type="component" value="Unassembled WGS sequence"/>
</dbReference>
<accession>A0A0D8FWV8</accession>
<name>A0A0D8FWV8_9ACTN</name>
<dbReference type="Pfam" id="PF11867">
    <property type="entry name" value="T1RH-like_C"/>
    <property type="match status" value="1"/>
</dbReference>
<evidence type="ECO:0000313" key="2">
    <source>
        <dbReference type="EMBL" id="KJE76732.1"/>
    </source>
</evidence>
<evidence type="ECO:0000313" key="3">
    <source>
        <dbReference type="Proteomes" id="UP000032336"/>
    </source>
</evidence>
<comment type="caution">
    <text evidence="2">The sequence shown here is derived from an EMBL/GenBank/DDBJ whole genome shotgun (WGS) entry which is preliminary data.</text>
</comment>
<dbReference type="EMBL" id="JXUW01000012">
    <property type="protein sequence ID" value="KJE76732.1"/>
    <property type="molecule type" value="Genomic_DNA"/>
</dbReference>
<evidence type="ECO:0000259" key="1">
    <source>
        <dbReference type="Pfam" id="PF11867"/>
    </source>
</evidence>
<protein>
    <recommendedName>
        <fullName evidence="1">Type I restriction enzyme HindI endonuclease subunit-like C-terminal domain-containing protein</fullName>
    </recommendedName>
</protein>
<organism evidence="2 3">
    <name type="scientific">Ferrimicrobium acidiphilum DSM 19497</name>
    <dbReference type="NCBI Taxonomy" id="1121877"/>
    <lineage>
        <taxon>Bacteria</taxon>
        <taxon>Bacillati</taxon>
        <taxon>Actinomycetota</taxon>
        <taxon>Acidimicrobiia</taxon>
        <taxon>Acidimicrobiales</taxon>
        <taxon>Acidimicrobiaceae</taxon>
        <taxon>Ferrimicrobium</taxon>
    </lineage>
</organism>
<dbReference type="InterPro" id="IPR021810">
    <property type="entry name" value="T1RH-like_C"/>
</dbReference>
<feature type="domain" description="Type I restriction enzyme HindI endonuclease subunit-like C-terminal" evidence="1">
    <location>
        <begin position="2"/>
        <end position="55"/>
    </location>
</feature>